<evidence type="ECO:0000256" key="3">
    <source>
        <dbReference type="ARBA" id="ARBA00023052"/>
    </source>
</evidence>
<dbReference type="PANTHER" id="PTHR43380">
    <property type="entry name" value="2-OXOISOVALERATE DEHYDROGENASE SUBUNIT ALPHA, MITOCHONDRIAL"/>
    <property type="match status" value="1"/>
</dbReference>
<dbReference type="EMBL" id="JACCBY010000001">
    <property type="protein sequence ID" value="NYD89511.1"/>
    <property type="molecule type" value="Genomic_DNA"/>
</dbReference>
<reference evidence="8 9" key="1">
    <citation type="submission" date="2020-07" db="EMBL/GenBank/DDBJ databases">
        <authorList>
            <person name="Partida-Martinez L."/>
            <person name="Huntemann M."/>
            <person name="Clum A."/>
            <person name="Wang J."/>
            <person name="Palaniappan K."/>
            <person name="Ritter S."/>
            <person name="Chen I.-M."/>
            <person name="Stamatis D."/>
            <person name="Reddy T."/>
            <person name="O'Malley R."/>
            <person name="Daum C."/>
            <person name="Shapiro N."/>
            <person name="Ivanova N."/>
            <person name="Kyrpides N."/>
            <person name="Woyke T."/>
        </authorList>
    </citation>
    <scope>NUCLEOTIDE SEQUENCE [LARGE SCALE GENOMIC DNA]</scope>
    <source>
        <strain evidence="8 9">AS2.3</strain>
    </source>
</reference>
<dbReference type="RefSeq" id="WP_373562936.1">
    <property type="nucleotide sequence ID" value="NZ_JACCBY010000001.1"/>
</dbReference>
<dbReference type="EC" id="1.2.4.4" evidence="4"/>
<proteinExistence type="inferred from homology"/>
<protein>
    <recommendedName>
        <fullName evidence="4">2-oxoisovalerate dehydrogenase subunit alpha</fullName>
        <ecNumber evidence="4">1.2.4.4</ecNumber>
    </recommendedName>
    <alternativeName>
        <fullName evidence="4">Branched-chain alpha-keto acid dehydrogenase E1 component alpha chain</fullName>
    </alternativeName>
</protein>
<comment type="function">
    <text evidence="4">The branched-chain alpha-keto dehydrogenase complex catalyzes the overall conversion of alpha-keto acids to acyl-CoA and CO(2). It contains multiple copies of three enzymatic components: branched-chain alpha-keto acid decarboxylase (E1), lipoamide acyltransferase (E2) and lipoamide dehydrogenase (E3).</text>
</comment>
<reference evidence="8 9" key="2">
    <citation type="submission" date="2020-08" db="EMBL/GenBank/DDBJ databases">
        <title>The Agave Microbiome: Exploring the role of microbial communities in plant adaptations to desert environments.</title>
        <authorList>
            <person name="Partida-Martinez L.P."/>
        </authorList>
    </citation>
    <scope>NUCLEOTIDE SEQUENCE [LARGE SCALE GENOMIC DNA]</scope>
    <source>
        <strain evidence="8 9">AS2.3</strain>
    </source>
</reference>
<feature type="domain" description="Dehydrogenase E1 component" evidence="6">
    <location>
        <begin position="95"/>
        <end position="389"/>
    </location>
</feature>
<comment type="catalytic activity">
    <reaction evidence="4">
        <text>N(6)-[(R)-lipoyl]-L-lysyl-[protein] + 3-methyl-2-oxobutanoate + H(+) = N(6)-[(R)-S(8)-2-methylpropanoyldihydrolipoyl]-L-lysyl-[protein] + CO2</text>
        <dbReference type="Rhea" id="RHEA:13457"/>
        <dbReference type="Rhea" id="RHEA-COMP:10474"/>
        <dbReference type="Rhea" id="RHEA-COMP:10497"/>
        <dbReference type="ChEBI" id="CHEBI:11851"/>
        <dbReference type="ChEBI" id="CHEBI:15378"/>
        <dbReference type="ChEBI" id="CHEBI:16526"/>
        <dbReference type="ChEBI" id="CHEBI:83099"/>
        <dbReference type="ChEBI" id="CHEBI:83142"/>
        <dbReference type="EC" id="1.2.4.4"/>
    </reaction>
</comment>
<comment type="similarity">
    <text evidence="4">Belongs to the BCKDHA family.</text>
</comment>
<evidence type="ECO:0000256" key="5">
    <source>
        <dbReference type="SAM" id="MobiDB-lite"/>
    </source>
</evidence>
<evidence type="ECO:0000256" key="2">
    <source>
        <dbReference type="ARBA" id="ARBA00023002"/>
    </source>
</evidence>
<dbReference type="AlphaFoldDB" id="A0A7Y9K136"/>
<dbReference type="GO" id="GO:0009083">
    <property type="term" value="P:branched-chain amino acid catabolic process"/>
    <property type="evidence" value="ECO:0007669"/>
    <property type="project" value="TreeGrafter"/>
</dbReference>
<dbReference type="InterPro" id="IPR050771">
    <property type="entry name" value="Alpha-ketoacid_DH_E1_comp"/>
</dbReference>
<accession>A0A7Y9K136</accession>
<dbReference type="InterPro" id="IPR022593">
    <property type="entry name" value="Oxoisoval_DH_suAlpha_N_dom"/>
</dbReference>
<evidence type="ECO:0000259" key="6">
    <source>
        <dbReference type="Pfam" id="PF00676"/>
    </source>
</evidence>
<dbReference type="Pfam" id="PF12573">
    <property type="entry name" value="OxoDH_E1alpha_N"/>
    <property type="match status" value="1"/>
</dbReference>
<sequence length="435" mass="47849">MASEHPRADGQPPRNLPGLTLHVPEPKFRPGDAVDFVGVDVPPAGAARRPDTAASAHDFTDLAYTMVRVLDEDGRAVGPWDPKLSPDMLRRMLRNMALLRAFDERMFRAQRQGKTSFYMKATGEEAVAIAAAQALDFEDMCFPSYRQQGLLIARGYPLVEMMNQIYSNRGDKLQGKQLPIMYSARDHGFFSISGNLTTQYPQAVGWAMASAAKGDTRIAAAWCGEGSTAEGDFHSACTFAAVYRAPVIFNVVNNQWAISSFSGFAGAEATTFAARAIGYGIAGLRVDGNDALAVYAATLWAAERARTNAGPTLIEHFTYRAEGHSTSDDPTQYRSAGEPTAWPLGDPIARLKQHLIVIGEWDEARHAAQDRELAEYVRAEQKEAEKNGILGHGLHQPLDTLFDGVFEEMPWHLREQQAQMMAEEEASGRPWARKS</sequence>
<comment type="caution">
    <text evidence="8">The sequence shown here is derived from an EMBL/GenBank/DDBJ whole genome shotgun (WGS) entry which is preliminary data.</text>
</comment>
<keyword evidence="3 4" id="KW-0786">Thiamine pyrophosphate</keyword>
<dbReference type="Proteomes" id="UP000517753">
    <property type="component" value="Unassembled WGS sequence"/>
</dbReference>
<dbReference type="Gene3D" id="3.40.50.970">
    <property type="match status" value="1"/>
</dbReference>
<evidence type="ECO:0000313" key="9">
    <source>
        <dbReference type="Proteomes" id="UP000517753"/>
    </source>
</evidence>
<dbReference type="PANTHER" id="PTHR43380:SF1">
    <property type="entry name" value="2-OXOISOVALERATE DEHYDROGENASE SUBUNIT ALPHA, MITOCHONDRIAL"/>
    <property type="match status" value="1"/>
</dbReference>
<dbReference type="Pfam" id="PF00676">
    <property type="entry name" value="E1_dh"/>
    <property type="match status" value="1"/>
</dbReference>
<name>A0A7Y9K136_9SPHN</name>
<comment type="cofactor">
    <cofactor evidence="1 4">
        <name>thiamine diphosphate</name>
        <dbReference type="ChEBI" id="CHEBI:58937"/>
    </cofactor>
</comment>
<dbReference type="SUPFAM" id="SSF52518">
    <property type="entry name" value="Thiamin diphosphate-binding fold (THDP-binding)"/>
    <property type="match status" value="1"/>
</dbReference>
<feature type="region of interest" description="Disordered" evidence="5">
    <location>
        <begin position="1"/>
        <end position="21"/>
    </location>
</feature>
<dbReference type="CDD" id="cd02000">
    <property type="entry name" value="TPP_E1_PDC_ADC_BCADC"/>
    <property type="match status" value="1"/>
</dbReference>
<feature type="domain" description="2-oxoisovalerate dehydrogenase E1 alpha subunit N-terminal" evidence="7">
    <location>
        <begin position="18"/>
        <end position="56"/>
    </location>
</feature>
<organism evidence="8 9">
    <name type="scientific">Sphingomonas melonis</name>
    <dbReference type="NCBI Taxonomy" id="152682"/>
    <lineage>
        <taxon>Bacteria</taxon>
        <taxon>Pseudomonadati</taxon>
        <taxon>Pseudomonadota</taxon>
        <taxon>Alphaproteobacteria</taxon>
        <taxon>Sphingomonadales</taxon>
        <taxon>Sphingomonadaceae</taxon>
        <taxon>Sphingomonas</taxon>
    </lineage>
</organism>
<dbReference type="InterPro" id="IPR029061">
    <property type="entry name" value="THDP-binding"/>
</dbReference>
<keyword evidence="9" id="KW-1185">Reference proteome</keyword>
<keyword evidence="2 4" id="KW-0560">Oxidoreductase</keyword>
<evidence type="ECO:0000259" key="7">
    <source>
        <dbReference type="Pfam" id="PF12573"/>
    </source>
</evidence>
<evidence type="ECO:0000313" key="8">
    <source>
        <dbReference type="EMBL" id="NYD89511.1"/>
    </source>
</evidence>
<evidence type="ECO:0000256" key="1">
    <source>
        <dbReference type="ARBA" id="ARBA00001964"/>
    </source>
</evidence>
<evidence type="ECO:0000256" key="4">
    <source>
        <dbReference type="RuleBase" id="RU365014"/>
    </source>
</evidence>
<gene>
    <name evidence="8" type="ORF">HD841_001280</name>
</gene>
<dbReference type="InterPro" id="IPR001017">
    <property type="entry name" value="DH_E1"/>
</dbReference>
<dbReference type="GO" id="GO:0003863">
    <property type="term" value="F:branched-chain 2-oxo acid dehydrogenase activity"/>
    <property type="evidence" value="ECO:0007669"/>
    <property type="project" value="UniProtKB-EC"/>
</dbReference>